<dbReference type="PANTHER" id="PTHR11760">
    <property type="entry name" value="30S/40S RIBOSOMAL PROTEIN S3"/>
    <property type="match status" value="1"/>
</dbReference>
<gene>
    <name evidence="6" type="primary">rps3</name>
    <name evidence="6" type="ORF">TampMt_p022</name>
</gene>
<dbReference type="Gene3D" id="3.30.300.20">
    <property type="match status" value="1"/>
</dbReference>
<proteinExistence type="inferred from homology"/>
<dbReference type="AlphaFoldDB" id="A0A2P1E6M5"/>
<dbReference type="GO" id="GO:0003723">
    <property type="term" value="F:RNA binding"/>
    <property type="evidence" value="ECO:0007669"/>
    <property type="project" value="InterPro"/>
</dbReference>
<dbReference type="InterPro" id="IPR057258">
    <property type="entry name" value="Ribosomal_uS3"/>
</dbReference>
<sequence>MGQKANINSLHLTSNVDWNCVWYSNEREYSSILTQDLTIFSYLKSCNILTKDSEVLKIRICRISKNIVIDVQLTNSLEPHSLSLLKEVASNLKKYFSDFERVFIVSKVLSSNELKIDSVHISKKIARLIENRVRFKSYLIKNLVNQTAEVCNGIKVSCKGRMNGADMASGDFLTVGSIPFQTLKARINYGLSVANTPKGLMSIKVWIYNR</sequence>
<name>A0A2P1E6M5_9CRYP</name>
<dbReference type="PANTHER" id="PTHR11760:SF19">
    <property type="entry name" value="SMALL RIBOSOMAL SUBUNIT PROTEIN US3C"/>
    <property type="match status" value="1"/>
</dbReference>
<evidence type="ECO:0000256" key="2">
    <source>
        <dbReference type="ARBA" id="ARBA00022980"/>
    </source>
</evidence>
<evidence type="ECO:0000256" key="1">
    <source>
        <dbReference type="ARBA" id="ARBA00010761"/>
    </source>
</evidence>
<dbReference type="SUPFAM" id="SSF54821">
    <property type="entry name" value="Ribosomal protein S3 C-terminal domain"/>
    <property type="match status" value="1"/>
</dbReference>
<dbReference type="GO" id="GO:0022627">
    <property type="term" value="C:cytosolic small ribosomal subunit"/>
    <property type="evidence" value="ECO:0007669"/>
    <property type="project" value="TreeGrafter"/>
</dbReference>
<evidence type="ECO:0000259" key="5">
    <source>
        <dbReference type="Pfam" id="PF00189"/>
    </source>
</evidence>
<organism evidence="6">
    <name type="scientific">Teleaulax amphioxeia</name>
    <dbReference type="NCBI Taxonomy" id="77931"/>
    <lineage>
        <taxon>Eukaryota</taxon>
        <taxon>Cryptophyceae</taxon>
        <taxon>Pyrenomonadales</taxon>
        <taxon>Geminigeraceae</taxon>
        <taxon>Teleaulax</taxon>
    </lineage>
</organism>
<dbReference type="InterPro" id="IPR005704">
    <property type="entry name" value="Ribosomal_uS3_bac-typ"/>
</dbReference>
<geneLocation type="mitochondrion" evidence="6"/>
<dbReference type="RefSeq" id="YP_009475775.1">
    <property type="nucleotide sequence ID" value="NC_037436.1"/>
</dbReference>
<evidence type="ECO:0000256" key="4">
    <source>
        <dbReference type="ARBA" id="ARBA00035154"/>
    </source>
</evidence>
<keyword evidence="2 6" id="KW-0689">Ribosomal protein</keyword>
<keyword evidence="6" id="KW-0496">Mitochondrion</keyword>
<dbReference type="Pfam" id="PF00189">
    <property type="entry name" value="Ribosomal_S3_C"/>
    <property type="match status" value="1"/>
</dbReference>
<evidence type="ECO:0000313" key="6">
    <source>
        <dbReference type="EMBL" id="AVK94037.1"/>
    </source>
</evidence>
<evidence type="ECO:0000256" key="3">
    <source>
        <dbReference type="ARBA" id="ARBA00023274"/>
    </source>
</evidence>
<dbReference type="EMBL" id="MG680944">
    <property type="protein sequence ID" value="AVK94037.1"/>
    <property type="molecule type" value="Genomic_DNA"/>
</dbReference>
<dbReference type="GeneID" id="36496145"/>
<feature type="domain" description="Small ribosomal subunit protein uS3 C-terminal" evidence="5">
    <location>
        <begin position="125"/>
        <end position="207"/>
    </location>
</feature>
<dbReference type="InterPro" id="IPR015946">
    <property type="entry name" value="KH_dom-like_a/b"/>
</dbReference>
<dbReference type="GO" id="GO:0006412">
    <property type="term" value="P:translation"/>
    <property type="evidence" value="ECO:0007669"/>
    <property type="project" value="InterPro"/>
</dbReference>
<dbReference type="InterPro" id="IPR009019">
    <property type="entry name" value="KH_sf_prok-type"/>
</dbReference>
<dbReference type="InterPro" id="IPR036419">
    <property type="entry name" value="Ribosomal_S3_C_sf"/>
</dbReference>
<dbReference type="NCBIfam" id="TIGR01009">
    <property type="entry name" value="rpsC_bact"/>
    <property type="match status" value="1"/>
</dbReference>
<comment type="similarity">
    <text evidence="1">Belongs to the universal ribosomal protein uS3 family.</text>
</comment>
<dbReference type="InterPro" id="IPR001351">
    <property type="entry name" value="Ribosomal_uS3_C"/>
</dbReference>
<keyword evidence="3" id="KW-0687">Ribonucleoprotein</keyword>
<dbReference type="GO" id="GO:0003735">
    <property type="term" value="F:structural constituent of ribosome"/>
    <property type="evidence" value="ECO:0007669"/>
    <property type="project" value="InterPro"/>
</dbReference>
<dbReference type="Gene3D" id="3.30.1140.32">
    <property type="entry name" value="Ribosomal protein S3, C-terminal domain"/>
    <property type="match status" value="1"/>
</dbReference>
<reference evidence="6" key="1">
    <citation type="journal article" date="2018" name="BMC Genomics">
        <title>Comparative mitochondrial genomics of cryptophyte algae: gene shuffling and dynamic mobile genetic elements.</title>
        <authorList>
            <person name="Kim J.I."/>
            <person name="Yoon H.S."/>
            <person name="Yi G."/>
            <person name="Shin W."/>
            <person name="Archibald J.M."/>
        </authorList>
    </citation>
    <scope>NUCLEOTIDE SEQUENCE</scope>
    <source>
        <strain evidence="6">HACCP-CR01</strain>
    </source>
</reference>
<protein>
    <recommendedName>
        <fullName evidence="4">Small ribosomal subunit protein uS3c</fullName>
    </recommendedName>
</protein>
<accession>A0A2P1E6M5</accession>
<dbReference type="SUPFAM" id="SSF54814">
    <property type="entry name" value="Prokaryotic type KH domain (KH-domain type II)"/>
    <property type="match status" value="1"/>
</dbReference>